<sequence length="44" mass="5314">MLLKQKIEKTSFELDKNEQPWDIYVLSLKKTCKNTKKEHLHAKK</sequence>
<organism evidence="1 2">
    <name type="scientific">Ichthyobacterium seriolicida</name>
    <dbReference type="NCBI Taxonomy" id="242600"/>
    <lineage>
        <taxon>Bacteria</taxon>
        <taxon>Pseudomonadati</taxon>
        <taxon>Bacteroidota</taxon>
        <taxon>Flavobacteriia</taxon>
        <taxon>Flavobacteriales</taxon>
        <taxon>Ichthyobacteriaceae</taxon>
        <taxon>Ichthyobacterium</taxon>
    </lineage>
</organism>
<dbReference type="AlphaFoldDB" id="A0A1J1EAA9"/>
<protein>
    <submittedName>
        <fullName evidence="1">Uncharacterized protein</fullName>
    </submittedName>
</protein>
<proteinExistence type="predicted"/>
<keyword evidence="2" id="KW-1185">Reference proteome</keyword>
<gene>
    <name evidence="1" type="ORF">JBKA6_0854</name>
</gene>
<dbReference type="EMBL" id="AP014564">
    <property type="protein sequence ID" value="BAV94867.1"/>
    <property type="molecule type" value="Genomic_DNA"/>
</dbReference>
<dbReference type="KEGG" id="ise:JBKA6_0854"/>
<reference evidence="1 2" key="1">
    <citation type="submission" date="2014-03" db="EMBL/GenBank/DDBJ databases">
        <title>complete genome sequence of Flavobacteriaceae bacterium JBKA-6.</title>
        <authorList>
            <person name="Takano T."/>
            <person name="Nakamura Y."/>
            <person name="Takuma S."/>
            <person name="Yasuike M."/>
            <person name="Matsuyama T."/>
            <person name="Sakai T."/>
            <person name="Fujiwara A."/>
            <person name="Kimoto K."/>
            <person name="Fukuda Y."/>
            <person name="Kondo H."/>
            <person name="Hirono I."/>
            <person name="Nakayasu C."/>
        </authorList>
    </citation>
    <scope>NUCLEOTIDE SEQUENCE [LARGE SCALE GENOMIC DNA]</scope>
    <source>
        <strain evidence="1 2">JBKA-6</strain>
    </source>
</reference>
<evidence type="ECO:0000313" key="1">
    <source>
        <dbReference type="EMBL" id="BAV94867.1"/>
    </source>
</evidence>
<dbReference type="Proteomes" id="UP000243197">
    <property type="component" value="Chromosome"/>
</dbReference>
<evidence type="ECO:0000313" key="2">
    <source>
        <dbReference type="Proteomes" id="UP000243197"/>
    </source>
</evidence>
<name>A0A1J1EAA9_9FLAO</name>
<accession>A0A1J1EAA9</accession>